<dbReference type="Gene3D" id="3.40.50.150">
    <property type="entry name" value="Vaccinia Virus protein VP39"/>
    <property type="match status" value="1"/>
</dbReference>
<sequence length="339" mass="38272">MIKQTLRIAMAVPMVPLMLSMFSRWIIWMTIPLRIVWELYQCLYPPSEIVEETKQQNGKNGHHVAANEKDHSVAKEQAQFWKETAEQDQWWSPNGIMTALKRFNTVRLRLIAESYLKHTLGLEATWEDSFRLDALPLSGARICDVGSGGGILTEALAKSGATVVGIDIMAPAIGAAKRHWNETHDQQEGVIAPEYVCQSLASYVEEASGRFDVVVCSEVLEHVNNPRAFAALCCKLVRPGGCVVFTTVNRTIYSLLFCMILFEDVLGILPRWVHRLYLCVKPEEIREVTDKMNFKTVKTEGNLWMPLSLNILNNTAKMNYVPHWFTGLGYSVIAKRGES</sequence>
<evidence type="ECO:0000256" key="3">
    <source>
        <dbReference type="ARBA" id="ARBA00022688"/>
    </source>
</evidence>
<dbReference type="OrthoDB" id="3265906at2759"/>
<dbReference type="PANTHER" id="PTHR43464">
    <property type="entry name" value="METHYLTRANSFERASE"/>
    <property type="match status" value="1"/>
</dbReference>
<dbReference type="AlphaFoldDB" id="A0A1D1VFX9"/>
<dbReference type="STRING" id="947166.A0A1D1VFX9"/>
<evidence type="ECO:0000256" key="2">
    <source>
        <dbReference type="ARBA" id="ARBA00022679"/>
    </source>
</evidence>
<dbReference type="CDD" id="cd02440">
    <property type="entry name" value="AdoMet_MTases"/>
    <property type="match status" value="1"/>
</dbReference>
<keyword evidence="5" id="KW-0472">Membrane</keyword>
<dbReference type="NCBIfam" id="TIGR01983">
    <property type="entry name" value="UbiG"/>
    <property type="match status" value="1"/>
</dbReference>
<dbReference type="InterPro" id="IPR029063">
    <property type="entry name" value="SAM-dependent_MTases_sf"/>
</dbReference>
<evidence type="ECO:0000313" key="7">
    <source>
        <dbReference type="Proteomes" id="UP000186922"/>
    </source>
</evidence>
<name>A0A1D1VFX9_RAMVA</name>
<dbReference type="InterPro" id="IPR010233">
    <property type="entry name" value="UbiG_MeTrfase"/>
</dbReference>
<keyword evidence="3" id="KW-0831">Ubiquinone biosynthesis</keyword>
<dbReference type="Pfam" id="PF13489">
    <property type="entry name" value="Methyltransf_23"/>
    <property type="match status" value="1"/>
</dbReference>
<dbReference type="GO" id="GO:0061542">
    <property type="term" value="F:3-demethylubiquinol 3-O-methyltransferase activity"/>
    <property type="evidence" value="ECO:0007669"/>
    <property type="project" value="InterPro"/>
</dbReference>
<dbReference type="Proteomes" id="UP000186922">
    <property type="component" value="Unassembled WGS sequence"/>
</dbReference>
<comment type="caution">
    <text evidence="6">The sequence shown here is derived from an EMBL/GenBank/DDBJ whole genome shotgun (WGS) entry which is preliminary data.</text>
</comment>
<organism evidence="6 7">
    <name type="scientific">Ramazzottius varieornatus</name>
    <name type="common">Water bear</name>
    <name type="synonym">Tardigrade</name>
    <dbReference type="NCBI Taxonomy" id="947166"/>
    <lineage>
        <taxon>Eukaryota</taxon>
        <taxon>Metazoa</taxon>
        <taxon>Ecdysozoa</taxon>
        <taxon>Tardigrada</taxon>
        <taxon>Eutardigrada</taxon>
        <taxon>Parachela</taxon>
        <taxon>Hypsibioidea</taxon>
        <taxon>Ramazzottiidae</taxon>
        <taxon>Ramazzottius</taxon>
    </lineage>
</organism>
<dbReference type="SUPFAM" id="SSF53335">
    <property type="entry name" value="S-adenosyl-L-methionine-dependent methyltransferases"/>
    <property type="match status" value="1"/>
</dbReference>
<dbReference type="PANTHER" id="PTHR43464:SF19">
    <property type="entry name" value="UBIQUINONE BIOSYNTHESIS O-METHYLTRANSFERASE, MITOCHONDRIAL"/>
    <property type="match status" value="1"/>
</dbReference>
<accession>A0A1D1VFX9</accession>
<gene>
    <name evidence="6" type="primary">RvY_11363-1</name>
    <name evidence="6" type="synonym">RvY_11363.1</name>
    <name evidence="6" type="ORF">RvY_11363</name>
</gene>
<keyword evidence="7" id="KW-1185">Reference proteome</keyword>
<evidence type="ECO:0000256" key="1">
    <source>
        <dbReference type="ARBA" id="ARBA00022603"/>
    </source>
</evidence>
<reference evidence="6 7" key="1">
    <citation type="journal article" date="2016" name="Nat. Commun.">
        <title>Extremotolerant tardigrade genome and improved radiotolerance of human cultured cells by tardigrade-unique protein.</title>
        <authorList>
            <person name="Hashimoto T."/>
            <person name="Horikawa D.D."/>
            <person name="Saito Y."/>
            <person name="Kuwahara H."/>
            <person name="Kozuka-Hata H."/>
            <person name="Shin-I T."/>
            <person name="Minakuchi Y."/>
            <person name="Ohishi K."/>
            <person name="Motoyama A."/>
            <person name="Aizu T."/>
            <person name="Enomoto A."/>
            <person name="Kondo K."/>
            <person name="Tanaka S."/>
            <person name="Hara Y."/>
            <person name="Koshikawa S."/>
            <person name="Sagara H."/>
            <person name="Miura T."/>
            <person name="Yokobori S."/>
            <person name="Miyagawa K."/>
            <person name="Suzuki Y."/>
            <person name="Kubo T."/>
            <person name="Oyama M."/>
            <person name="Kohara Y."/>
            <person name="Fujiyama A."/>
            <person name="Arakawa K."/>
            <person name="Katayama T."/>
            <person name="Toyoda A."/>
            <person name="Kunieda T."/>
        </authorList>
    </citation>
    <scope>NUCLEOTIDE SEQUENCE [LARGE SCALE GENOMIC DNA]</scope>
    <source>
        <strain evidence="6 7">YOKOZUNA-1</strain>
    </source>
</reference>
<proteinExistence type="predicted"/>
<dbReference type="EMBL" id="BDGG01000006">
    <property type="protein sequence ID" value="GAV00530.1"/>
    <property type="molecule type" value="Genomic_DNA"/>
</dbReference>
<dbReference type="GO" id="GO:0010420">
    <property type="term" value="F:polyprenyldihydroxybenzoate methyltransferase activity"/>
    <property type="evidence" value="ECO:0007669"/>
    <property type="project" value="InterPro"/>
</dbReference>
<keyword evidence="5" id="KW-1133">Transmembrane helix</keyword>
<keyword evidence="4" id="KW-0949">S-adenosyl-L-methionine</keyword>
<evidence type="ECO:0000313" key="6">
    <source>
        <dbReference type="EMBL" id="GAV00530.1"/>
    </source>
</evidence>
<dbReference type="GO" id="GO:0032259">
    <property type="term" value="P:methylation"/>
    <property type="evidence" value="ECO:0007669"/>
    <property type="project" value="UniProtKB-KW"/>
</dbReference>
<protein>
    <recommendedName>
        <fullName evidence="8">Polyprenyldihydroxybenzoate methyltransferase</fullName>
    </recommendedName>
</protein>
<evidence type="ECO:0008006" key="8">
    <source>
        <dbReference type="Google" id="ProtNLM"/>
    </source>
</evidence>
<keyword evidence="1" id="KW-0489">Methyltransferase</keyword>
<feature type="transmembrane region" description="Helical" evidence="5">
    <location>
        <begin position="6"/>
        <end position="27"/>
    </location>
</feature>
<evidence type="ECO:0000256" key="4">
    <source>
        <dbReference type="ARBA" id="ARBA00022691"/>
    </source>
</evidence>
<keyword evidence="2" id="KW-0808">Transferase</keyword>
<evidence type="ECO:0000256" key="5">
    <source>
        <dbReference type="SAM" id="Phobius"/>
    </source>
</evidence>
<keyword evidence="5" id="KW-0812">Transmembrane</keyword>